<dbReference type="RefSeq" id="WP_144449467.1">
    <property type="nucleotide sequence ID" value="NZ_VLKZ01000003.1"/>
</dbReference>
<protein>
    <submittedName>
        <fullName evidence="1">tRNA (Adenine22-N1)-methyltransferase</fullName>
    </submittedName>
</protein>
<dbReference type="SUPFAM" id="SSF53335">
    <property type="entry name" value="S-adenosyl-L-methionine-dependent methyltransferases"/>
    <property type="match status" value="1"/>
</dbReference>
<evidence type="ECO:0000313" key="2">
    <source>
        <dbReference type="Proteomes" id="UP000315711"/>
    </source>
</evidence>
<dbReference type="AlphaFoldDB" id="A0A562QLZ7"/>
<keyword evidence="2" id="KW-1185">Reference proteome</keyword>
<dbReference type="GO" id="GO:0160105">
    <property type="term" value="F:tRNA (adenine(22)-N1)-methyltransferase activity"/>
    <property type="evidence" value="ECO:0007669"/>
    <property type="project" value="InterPro"/>
</dbReference>
<organism evidence="1 2">
    <name type="scientific">Halalkalibacter nanhaiisediminis</name>
    <dbReference type="NCBI Taxonomy" id="688079"/>
    <lineage>
        <taxon>Bacteria</taxon>
        <taxon>Bacillati</taxon>
        <taxon>Bacillota</taxon>
        <taxon>Bacilli</taxon>
        <taxon>Bacillales</taxon>
        <taxon>Bacillaceae</taxon>
        <taxon>Halalkalibacter</taxon>
    </lineage>
</organism>
<gene>
    <name evidence="1" type="ORF">IQ10_01087</name>
</gene>
<dbReference type="Pfam" id="PF04816">
    <property type="entry name" value="TrmK"/>
    <property type="match status" value="1"/>
</dbReference>
<dbReference type="EMBL" id="VLKZ01000003">
    <property type="protein sequence ID" value="TWI57764.1"/>
    <property type="molecule type" value="Genomic_DNA"/>
</dbReference>
<dbReference type="Proteomes" id="UP000315711">
    <property type="component" value="Unassembled WGS sequence"/>
</dbReference>
<comment type="caution">
    <text evidence="1">The sequence shown here is derived from an EMBL/GenBank/DDBJ whole genome shotgun (WGS) entry which is preliminary data.</text>
</comment>
<dbReference type="Gene3D" id="3.40.50.150">
    <property type="entry name" value="Vaccinia Virus protein VP39"/>
    <property type="match status" value="1"/>
</dbReference>
<name>A0A562QLZ7_9BACI</name>
<reference evidence="1 2" key="1">
    <citation type="journal article" date="2015" name="Stand. Genomic Sci.">
        <title>Genomic Encyclopedia of Bacterial and Archaeal Type Strains, Phase III: the genomes of soil and plant-associated and newly described type strains.</title>
        <authorList>
            <person name="Whitman W.B."/>
            <person name="Woyke T."/>
            <person name="Klenk H.P."/>
            <person name="Zhou Y."/>
            <person name="Lilburn T.G."/>
            <person name="Beck B.J."/>
            <person name="De Vos P."/>
            <person name="Vandamme P."/>
            <person name="Eisen J.A."/>
            <person name="Garrity G."/>
            <person name="Hugenholtz P."/>
            <person name="Kyrpides N.C."/>
        </authorList>
    </citation>
    <scope>NUCLEOTIDE SEQUENCE [LARGE SCALE GENOMIC DNA]</scope>
    <source>
        <strain evidence="1 2">CGMCC 1.10116</strain>
    </source>
</reference>
<dbReference type="PIRSF" id="PIRSF018637">
    <property type="entry name" value="TrmK"/>
    <property type="match status" value="1"/>
</dbReference>
<accession>A0A562QLZ7</accession>
<dbReference type="OrthoDB" id="5881184at2"/>
<keyword evidence="1" id="KW-0489">Methyltransferase</keyword>
<dbReference type="InterPro" id="IPR029063">
    <property type="entry name" value="SAM-dependent_MTases_sf"/>
</dbReference>
<proteinExistence type="predicted"/>
<dbReference type="InterPro" id="IPR006901">
    <property type="entry name" value="TrmK"/>
</dbReference>
<dbReference type="PANTHER" id="PTHR38451:SF1">
    <property type="entry name" value="TRNA (ADENINE(22)-N(1))-METHYLTRANSFERASE"/>
    <property type="match status" value="1"/>
</dbReference>
<dbReference type="GO" id="GO:0032259">
    <property type="term" value="P:methylation"/>
    <property type="evidence" value="ECO:0007669"/>
    <property type="project" value="UniProtKB-KW"/>
</dbReference>
<evidence type="ECO:0000313" key="1">
    <source>
        <dbReference type="EMBL" id="TWI57764.1"/>
    </source>
</evidence>
<sequence length="236" mass="26992">MNEKQLSERLIRVADYVPKGAKVADIGSDHAYLPCYLCLQDETASAIAGEVNEGPYQSARNQVERVGLTKRIDVRKGNGLEVLQAGEVDVITIAGMGGNLITTILDQGKEKLEGVSRLILQPNVGADTIRIWLRRYGWLLIDEEILEEDEKIYEILVAVRGDDSALYQEDTELKLLLGPFLMQERNEAFKKKWRYEVENWKRILTQFEQATANEQVEQKRKELLQQIIMVEEVLSW</sequence>
<dbReference type="PANTHER" id="PTHR38451">
    <property type="entry name" value="TRNA (ADENINE(22)-N(1))-METHYLTRANSFERASE"/>
    <property type="match status" value="1"/>
</dbReference>
<dbReference type="Gene3D" id="1.10.287.1890">
    <property type="match status" value="1"/>
</dbReference>
<keyword evidence="1" id="KW-0808">Transferase</keyword>